<feature type="signal peptide" evidence="1">
    <location>
        <begin position="1"/>
        <end position="25"/>
    </location>
</feature>
<organism evidence="3 4">
    <name type="scientific">Kingdonia uniflora</name>
    <dbReference type="NCBI Taxonomy" id="39325"/>
    <lineage>
        <taxon>Eukaryota</taxon>
        <taxon>Viridiplantae</taxon>
        <taxon>Streptophyta</taxon>
        <taxon>Embryophyta</taxon>
        <taxon>Tracheophyta</taxon>
        <taxon>Spermatophyta</taxon>
        <taxon>Magnoliopsida</taxon>
        <taxon>Ranunculales</taxon>
        <taxon>Circaeasteraceae</taxon>
        <taxon>Kingdonia</taxon>
    </lineage>
</organism>
<dbReference type="PANTHER" id="PTHR33786">
    <property type="entry name" value="UBIQUITIN CARBOXYL-TERMINAL HYDROLASE"/>
    <property type="match status" value="1"/>
</dbReference>
<keyword evidence="1" id="KW-0732">Signal</keyword>
<dbReference type="AlphaFoldDB" id="A0A7J7NSG2"/>
<comment type="caution">
    <text evidence="3">The sequence shown here is derived from an EMBL/GenBank/DDBJ whole genome shotgun (WGS) entry which is preliminary data.</text>
</comment>
<dbReference type="Pfam" id="PF25268">
    <property type="entry name" value="DUF7866"/>
    <property type="match status" value="1"/>
</dbReference>
<evidence type="ECO:0000256" key="1">
    <source>
        <dbReference type="SAM" id="SignalP"/>
    </source>
</evidence>
<reference evidence="3 4" key="1">
    <citation type="journal article" date="2020" name="IScience">
        <title>Genome Sequencing of the Endangered Kingdonia uniflora (Circaeasteraceae, Ranunculales) Reveals Potential Mechanisms of Evolutionary Specialization.</title>
        <authorList>
            <person name="Sun Y."/>
            <person name="Deng T."/>
            <person name="Zhang A."/>
            <person name="Moore M.J."/>
            <person name="Landis J.B."/>
            <person name="Lin N."/>
            <person name="Zhang H."/>
            <person name="Zhang X."/>
            <person name="Huang J."/>
            <person name="Zhang X."/>
            <person name="Sun H."/>
            <person name="Wang H."/>
        </authorList>
    </citation>
    <scope>NUCLEOTIDE SEQUENCE [LARGE SCALE GENOMIC DNA]</scope>
    <source>
        <strain evidence="3">TB1705</strain>
        <tissue evidence="3">Leaf</tissue>
    </source>
</reference>
<name>A0A7J7NSG2_9MAGN</name>
<protein>
    <recommendedName>
        <fullName evidence="2">DUF7866 domain-containing protein</fullName>
    </recommendedName>
</protein>
<keyword evidence="4" id="KW-1185">Reference proteome</keyword>
<dbReference type="InterPro" id="IPR057188">
    <property type="entry name" value="DUF7866"/>
</dbReference>
<dbReference type="PANTHER" id="PTHR33786:SF2">
    <property type="entry name" value="UBIQUITIN CARBOXYL-TERMINAL HYDROLASE"/>
    <property type="match status" value="1"/>
</dbReference>
<proteinExistence type="predicted"/>
<dbReference type="Proteomes" id="UP000541444">
    <property type="component" value="Unassembled WGS sequence"/>
</dbReference>
<feature type="domain" description="DUF7866" evidence="2">
    <location>
        <begin position="65"/>
        <end position="116"/>
    </location>
</feature>
<sequence length="117" mass="13069">MSISGVLFFLIIIIPFINQPSYVNGGEMEKDMVMTPLIEPQGKLMTMLGSSLMFMNETHRRRLASFKICGACTCCGGPKRLCVFSSCCYAINCNIPNRPFGFCSFTPKSCNCFRCHL</sequence>
<evidence type="ECO:0000313" key="4">
    <source>
        <dbReference type="Proteomes" id="UP000541444"/>
    </source>
</evidence>
<evidence type="ECO:0000313" key="3">
    <source>
        <dbReference type="EMBL" id="KAF6170033.1"/>
    </source>
</evidence>
<feature type="chain" id="PRO_5029861289" description="DUF7866 domain-containing protein" evidence="1">
    <location>
        <begin position="26"/>
        <end position="117"/>
    </location>
</feature>
<dbReference type="EMBL" id="JACGCM010000620">
    <property type="protein sequence ID" value="KAF6170033.1"/>
    <property type="molecule type" value="Genomic_DNA"/>
</dbReference>
<dbReference type="OrthoDB" id="1871192at2759"/>
<gene>
    <name evidence="3" type="ORF">GIB67_042838</name>
</gene>
<evidence type="ECO:0000259" key="2">
    <source>
        <dbReference type="Pfam" id="PF25268"/>
    </source>
</evidence>
<accession>A0A7J7NSG2</accession>